<dbReference type="InterPro" id="IPR011055">
    <property type="entry name" value="Dup_hybrid_motif"/>
</dbReference>
<feature type="region of interest" description="Disordered" evidence="1">
    <location>
        <begin position="497"/>
        <end position="519"/>
    </location>
</feature>
<feature type="domain" description="Peptidoglycan binding-like" evidence="2">
    <location>
        <begin position="187"/>
        <end position="243"/>
    </location>
</feature>
<feature type="compositionally biased region" description="Pro residues" evidence="1">
    <location>
        <begin position="260"/>
        <end position="275"/>
    </location>
</feature>
<feature type="compositionally biased region" description="Pro residues" evidence="1">
    <location>
        <begin position="282"/>
        <end position="297"/>
    </location>
</feature>
<feature type="region of interest" description="Disordered" evidence="1">
    <location>
        <begin position="578"/>
        <end position="626"/>
    </location>
</feature>
<feature type="domain" description="X-Tfes XVIPCD" evidence="3">
    <location>
        <begin position="642"/>
        <end position="741"/>
    </location>
</feature>
<evidence type="ECO:0000313" key="5">
    <source>
        <dbReference type="Proteomes" id="UP001229313"/>
    </source>
</evidence>
<dbReference type="RefSeq" id="WP_309153401.1">
    <property type="nucleotide sequence ID" value="NZ_CP133568.1"/>
</dbReference>
<dbReference type="Pfam" id="PF20410">
    <property type="entry name" value="X-Tfes_XVIPCD"/>
    <property type="match status" value="1"/>
</dbReference>
<dbReference type="SUPFAM" id="SSF47090">
    <property type="entry name" value="PGBD-like"/>
    <property type="match status" value="2"/>
</dbReference>
<feature type="region of interest" description="Disordered" evidence="1">
    <location>
        <begin position="260"/>
        <end position="305"/>
    </location>
</feature>
<name>A0ABY9PDY4_9GAMM</name>
<reference evidence="4 5" key="1">
    <citation type="submission" date="2023-08" db="EMBL/GenBank/DDBJ databases">
        <title>The whole genome sequence of Lysobacter yananisis.</title>
        <authorList>
            <person name="Sun H."/>
        </authorList>
    </citation>
    <scope>NUCLEOTIDE SEQUENCE [LARGE SCALE GENOMIC DNA]</scope>
    <source>
        <strain evidence="4 5">SNNU513</strain>
    </source>
</reference>
<feature type="compositionally biased region" description="Polar residues" evidence="1">
    <location>
        <begin position="752"/>
        <end position="763"/>
    </location>
</feature>
<feature type="region of interest" description="Disordered" evidence="1">
    <location>
        <begin position="1"/>
        <end position="39"/>
    </location>
</feature>
<organism evidence="4 5">
    <name type="scientific">Lysobacter yananisis</name>
    <dbReference type="NCBI Taxonomy" id="1003114"/>
    <lineage>
        <taxon>Bacteria</taxon>
        <taxon>Pseudomonadati</taxon>
        <taxon>Pseudomonadota</taxon>
        <taxon>Gammaproteobacteria</taxon>
        <taxon>Lysobacterales</taxon>
        <taxon>Lysobacteraceae</taxon>
        <taxon>Lysobacter</taxon>
    </lineage>
</organism>
<dbReference type="EMBL" id="CP133568">
    <property type="protein sequence ID" value="WMT05288.1"/>
    <property type="molecule type" value="Genomic_DNA"/>
</dbReference>
<dbReference type="InterPro" id="IPR036365">
    <property type="entry name" value="PGBD-like_sf"/>
</dbReference>
<evidence type="ECO:0000313" key="4">
    <source>
        <dbReference type="EMBL" id="WMT05288.1"/>
    </source>
</evidence>
<feature type="region of interest" description="Disordered" evidence="1">
    <location>
        <begin position="743"/>
        <end position="763"/>
    </location>
</feature>
<feature type="compositionally biased region" description="Low complexity" evidence="1">
    <location>
        <begin position="578"/>
        <end position="624"/>
    </location>
</feature>
<sequence>MSGRYRISESVDRHGGREDVHSFEDLEKHHPSAGREDGRDYEVIGGKLEEVRHLSDGRTFIKKDFILSQDTPGPVNIPSPVAGYVHRLNDGTNTVQIYDRPFGEAGAVRLGQVLHMAHGSTLPEGARVEYGQPLGRMGDVGSPGSIHAHVEVERGQFQNYVRDIDNGTIQPGTISPMRDGVLRRGEQGAEVTQLQEALNRNGAQLPTNGVYGPQTEAAVSAYQRSKGLEPVDGIAGPRTLQSLGIATQAQALAPAAPAAPAPVAPVAPTPAPAPAPAATTPTPTPSPTPATPTPATPAAPAVAAATPQFRDSPLSALISGGEGGYNSFNRGRAGDANGAQIDFSNLTVGEVMRRQRLHETNPGHRDELFAVGKYQMVPGTMRETVERLGIDPNARFTPQLQERMFADYLVDEKRPQVRAFITGDGNPQSLRGAQLALAQEFASVADPNTGRSYHDGVGGNSSSITAAQSAAALTQMRERYQQNLQSGMSANEAYREVSTGDRNSGYPSVLGGALREGRGRPDDVRELQAALNRNGAQLPVTGTFDRPTTDALKAFQRSHDLEDDGIAGAKSLNALGIGQPVQGQPVQGQTQTAPAPAREQPQGATPAPATAAPGATPVAPTPQTRGAVEPTPIRPAAPLLSDANHPDNGMYRQAVAGLEKLGPQAGFGGDRDKLERAAATMVYEAKVSGFDKIDHVVASADGQRLFAVQGELQDPSHRRVVADKAQAVGPSVEQTTQALAQDVPANAPLRQDPQQTQAKAMAQ</sequence>
<dbReference type="Gene3D" id="1.10.530.10">
    <property type="match status" value="1"/>
</dbReference>
<feature type="domain" description="Peptidoglycan binding-like" evidence="2">
    <location>
        <begin position="521"/>
        <end position="575"/>
    </location>
</feature>
<dbReference type="Gene3D" id="1.10.101.10">
    <property type="entry name" value="PGBD-like superfamily/PGBD"/>
    <property type="match status" value="2"/>
</dbReference>
<accession>A0ABY9PDY4</accession>
<dbReference type="Proteomes" id="UP001229313">
    <property type="component" value="Chromosome"/>
</dbReference>
<evidence type="ECO:0000259" key="2">
    <source>
        <dbReference type="Pfam" id="PF01471"/>
    </source>
</evidence>
<dbReference type="Pfam" id="PF01471">
    <property type="entry name" value="PG_binding_1"/>
    <property type="match status" value="2"/>
</dbReference>
<dbReference type="Gene3D" id="2.70.70.10">
    <property type="entry name" value="Glucose Permease (Domain IIA)"/>
    <property type="match status" value="1"/>
</dbReference>
<dbReference type="InterPro" id="IPR002477">
    <property type="entry name" value="Peptidoglycan-bd-like"/>
</dbReference>
<evidence type="ECO:0000256" key="1">
    <source>
        <dbReference type="SAM" id="MobiDB-lite"/>
    </source>
</evidence>
<evidence type="ECO:0000259" key="3">
    <source>
        <dbReference type="Pfam" id="PF20410"/>
    </source>
</evidence>
<protein>
    <submittedName>
        <fullName evidence="4">Peptidoglycan-binding domain-containing protein</fullName>
    </submittedName>
</protein>
<keyword evidence="5" id="KW-1185">Reference proteome</keyword>
<dbReference type="InterPro" id="IPR046519">
    <property type="entry name" value="X-Tfes_XVIPCD"/>
</dbReference>
<dbReference type="InterPro" id="IPR036366">
    <property type="entry name" value="PGBDSf"/>
</dbReference>
<gene>
    <name evidence="4" type="ORF">RDV84_10705</name>
</gene>
<proteinExistence type="predicted"/>